<evidence type="ECO:0000256" key="2">
    <source>
        <dbReference type="ARBA" id="ARBA00022475"/>
    </source>
</evidence>
<keyword evidence="3 6" id="KW-0812">Transmembrane</keyword>
<dbReference type="AlphaFoldDB" id="A0A7S3V1S7"/>
<feature type="domain" description="VTT" evidence="7">
    <location>
        <begin position="180"/>
        <end position="297"/>
    </location>
</feature>
<feature type="transmembrane region" description="Helical" evidence="6">
    <location>
        <begin position="61"/>
        <end position="80"/>
    </location>
</feature>
<dbReference type="EMBL" id="HBIN01020761">
    <property type="protein sequence ID" value="CAE0445892.1"/>
    <property type="molecule type" value="Transcribed_RNA"/>
</dbReference>
<evidence type="ECO:0000256" key="5">
    <source>
        <dbReference type="ARBA" id="ARBA00023136"/>
    </source>
</evidence>
<feature type="transmembrane region" description="Helical" evidence="6">
    <location>
        <begin position="274"/>
        <end position="295"/>
    </location>
</feature>
<protein>
    <recommendedName>
        <fullName evidence="7">VTT domain-containing protein</fullName>
    </recommendedName>
</protein>
<proteinExistence type="predicted"/>
<dbReference type="PANTHER" id="PTHR12677">
    <property type="entry name" value="GOLGI APPARATUS MEMBRANE PROTEIN TVP38-RELATED"/>
    <property type="match status" value="1"/>
</dbReference>
<reference evidence="8" key="1">
    <citation type="submission" date="2021-01" db="EMBL/GenBank/DDBJ databases">
        <authorList>
            <person name="Corre E."/>
            <person name="Pelletier E."/>
            <person name="Niang G."/>
            <person name="Scheremetjew M."/>
            <person name="Finn R."/>
            <person name="Kale V."/>
            <person name="Holt S."/>
            <person name="Cochrane G."/>
            <person name="Meng A."/>
            <person name="Brown T."/>
            <person name="Cohen L."/>
        </authorList>
    </citation>
    <scope>NUCLEOTIDE SEQUENCE</scope>
    <source>
        <strain evidence="8">GSBS06</strain>
    </source>
</reference>
<keyword evidence="2" id="KW-1003">Cell membrane</keyword>
<evidence type="ECO:0000313" key="8">
    <source>
        <dbReference type="EMBL" id="CAE0445892.1"/>
    </source>
</evidence>
<comment type="subcellular location">
    <subcellularLocation>
        <location evidence="1">Cell membrane</location>
        <topology evidence="1">Multi-pass membrane protein</topology>
    </subcellularLocation>
</comment>
<keyword evidence="4 6" id="KW-1133">Transmembrane helix</keyword>
<dbReference type="GO" id="GO:0005886">
    <property type="term" value="C:plasma membrane"/>
    <property type="evidence" value="ECO:0007669"/>
    <property type="project" value="UniProtKB-SubCell"/>
</dbReference>
<feature type="transmembrane region" description="Helical" evidence="6">
    <location>
        <begin position="165"/>
        <end position="184"/>
    </location>
</feature>
<feature type="transmembrane region" description="Helical" evidence="6">
    <location>
        <begin position="323"/>
        <end position="340"/>
    </location>
</feature>
<evidence type="ECO:0000256" key="3">
    <source>
        <dbReference type="ARBA" id="ARBA00022692"/>
    </source>
</evidence>
<dbReference type="Pfam" id="PF09335">
    <property type="entry name" value="VTT_dom"/>
    <property type="match status" value="1"/>
</dbReference>
<dbReference type="PANTHER" id="PTHR12677:SF59">
    <property type="entry name" value="GOLGI APPARATUS MEMBRANE PROTEIN TVP38-RELATED"/>
    <property type="match status" value="1"/>
</dbReference>
<feature type="transmembrane region" description="Helical" evidence="6">
    <location>
        <begin position="196"/>
        <end position="221"/>
    </location>
</feature>
<evidence type="ECO:0000259" key="7">
    <source>
        <dbReference type="Pfam" id="PF09335"/>
    </source>
</evidence>
<evidence type="ECO:0000256" key="6">
    <source>
        <dbReference type="SAM" id="Phobius"/>
    </source>
</evidence>
<sequence>MLLKNYGLALLDVPMRDYVLAGIITGFPSAVLWALLGAASHNLSDIVEGKQSIWSVLPENTALIASVALPLVGIFVYYMVSFGRRFRIIKTKIEKDQNVELKKHNRSGRVDEENSNSSSVYKYGLALAAIVVVALIGKQLRSVDLKIIMNDTVVWIEKQGNWGPVYYTIFLAVWVTLLLPCSILEVVPGFLFGFKIGWTVSVIGKSFGSLISLFLGRYFLASRIRGYVLEKYPSLKAFDKAVELEGFKVILMIRVAYLPMLIKNYGLSILDIPIAKIVIASFMAGIPFSAAWAGIGASSKNLAEIMEGKANLSDALPEENRELLAILAVVGLGSFVYVLGKFGSRFREIMAQVKADENKKVA</sequence>
<gene>
    <name evidence="8" type="ORF">ASTO00021_LOCUS15895</name>
</gene>
<evidence type="ECO:0000256" key="1">
    <source>
        <dbReference type="ARBA" id="ARBA00004651"/>
    </source>
</evidence>
<name>A0A7S3V1S7_9STRA</name>
<accession>A0A7S3V1S7</accession>
<dbReference type="InterPro" id="IPR015414">
    <property type="entry name" value="TMEM64"/>
</dbReference>
<keyword evidence="5 6" id="KW-0472">Membrane</keyword>
<organism evidence="8">
    <name type="scientific">Aplanochytrium stocchinoi</name>
    <dbReference type="NCBI Taxonomy" id="215587"/>
    <lineage>
        <taxon>Eukaryota</taxon>
        <taxon>Sar</taxon>
        <taxon>Stramenopiles</taxon>
        <taxon>Bigyra</taxon>
        <taxon>Labyrinthulomycetes</taxon>
        <taxon>Thraustochytrida</taxon>
        <taxon>Thraustochytriidae</taxon>
        <taxon>Aplanochytrium</taxon>
    </lineage>
</organism>
<evidence type="ECO:0000256" key="4">
    <source>
        <dbReference type="ARBA" id="ARBA00022989"/>
    </source>
</evidence>
<dbReference type="InterPro" id="IPR032816">
    <property type="entry name" value="VTT_dom"/>
</dbReference>
<feature type="transmembrane region" description="Helical" evidence="6">
    <location>
        <begin position="20"/>
        <end position="41"/>
    </location>
</feature>